<reference evidence="2 3" key="1">
    <citation type="submission" date="2016-02" db="EMBL/GenBank/DDBJ databases">
        <title>Biosynthesis of antibiotic leucinostatins and their inhibition on Phytophthora in bio-control Purpureocillium lilacinum.</title>
        <authorList>
            <person name="Wang G."/>
            <person name="Liu Z."/>
            <person name="Lin R."/>
            <person name="Li E."/>
            <person name="Mao Z."/>
            <person name="Ling J."/>
            <person name="Yin W."/>
            <person name="Xie B."/>
        </authorList>
    </citation>
    <scope>NUCLEOTIDE SEQUENCE [LARGE SCALE GENOMIC DNA]</scope>
    <source>
        <strain evidence="2">PLFJ-1</strain>
    </source>
</reference>
<evidence type="ECO:0000256" key="1">
    <source>
        <dbReference type="SAM" id="MobiDB-lite"/>
    </source>
</evidence>
<name>A0A179HM43_PURLI</name>
<feature type="region of interest" description="Disordered" evidence="1">
    <location>
        <begin position="124"/>
        <end position="200"/>
    </location>
</feature>
<proteinExistence type="predicted"/>
<accession>A0A179HM43</accession>
<protein>
    <submittedName>
        <fullName evidence="2">Uncharacterized protein</fullName>
    </submittedName>
</protein>
<comment type="caution">
    <text evidence="2">The sequence shown here is derived from an EMBL/GenBank/DDBJ whole genome shotgun (WGS) entry which is preliminary data.</text>
</comment>
<feature type="region of interest" description="Disordered" evidence="1">
    <location>
        <begin position="1"/>
        <end position="26"/>
    </location>
</feature>
<dbReference type="Proteomes" id="UP000078340">
    <property type="component" value="Unassembled WGS sequence"/>
</dbReference>
<dbReference type="EMBL" id="LSBI01000003">
    <property type="protein sequence ID" value="OAQ91377.1"/>
    <property type="molecule type" value="Genomic_DNA"/>
</dbReference>
<organism evidence="2 3">
    <name type="scientific">Purpureocillium lilacinum</name>
    <name type="common">Paecilomyces lilacinus</name>
    <dbReference type="NCBI Taxonomy" id="33203"/>
    <lineage>
        <taxon>Eukaryota</taxon>
        <taxon>Fungi</taxon>
        <taxon>Dikarya</taxon>
        <taxon>Ascomycota</taxon>
        <taxon>Pezizomycotina</taxon>
        <taxon>Sordariomycetes</taxon>
        <taxon>Hypocreomycetidae</taxon>
        <taxon>Hypocreales</taxon>
        <taxon>Ophiocordycipitaceae</taxon>
        <taxon>Purpureocillium</taxon>
    </lineage>
</organism>
<gene>
    <name evidence="2" type="ORF">VFPFJ_03117</name>
</gene>
<evidence type="ECO:0000313" key="2">
    <source>
        <dbReference type="EMBL" id="OAQ91377.1"/>
    </source>
</evidence>
<evidence type="ECO:0000313" key="3">
    <source>
        <dbReference type="Proteomes" id="UP000078340"/>
    </source>
</evidence>
<dbReference type="AlphaFoldDB" id="A0A179HM43"/>
<sequence length="200" mass="20755">MSCEIVTGPRAVASASPPQGGGDRSVRGEWTAALSVRLAADGRAGIFSDSSRWEGLLSPWNLPSPPLAFLALGHAPRRLADDSLDSGTPVNTRGIKAGIHCFFHSFVKRRPSGFAVRDRLREAASGQGGVGGDPLAGEAEAGSSTRGGPGGSRDAEARHGGPWITALGELGAMQMPSRVARQMKDMDRQTSRTQAPPGCG</sequence>